<reference evidence="21" key="2">
    <citation type="submission" date="2025-04" db="UniProtKB">
        <authorList>
            <consortium name="RefSeq"/>
        </authorList>
    </citation>
    <scope>IDENTIFICATION</scope>
</reference>
<organism evidence="21">
    <name type="scientific">Drosophila rhopaloa</name>
    <name type="common">Fruit fly</name>
    <dbReference type="NCBI Taxonomy" id="1041015"/>
    <lineage>
        <taxon>Eukaryota</taxon>
        <taxon>Metazoa</taxon>
        <taxon>Ecdysozoa</taxon>
        <taxon>Arthropoda</taxon>
        <taxon>Hexapoda</taxon>
        <taxon>Insecta</taxon>
        <taxon>Pterygota</taxon>
        <taxon>Neoptera</taxon>
        <taxon>Endopterygota</taxon>
        <taxon>Diptera</taxon>
        <taxon>Brachycera</taxon>
        <taxon>Muscomorpha</taxon>
        <taxon>Ephydroidea</taxon>
        <taxon>Drosophilidae</taxon>
        <taxon>Drosophila</taxon>
        <taxon>Sophophora</taxon>
    </lineage>
</organism>
<feature type="domain" description="Mvd1 C-terminal" evidence="17">
    <location>
        <begin position="188"/>
        <end position="379"/>
    </location>
</feature>
<protein>
    <recommendedName>
        <fullName evidence="4 15">Diphosphomevalonate decarboxylase</fullName>
        <ecNumber evidence="3 15">4.1.1.33</ecNumber>
    </recommendedName>
</protein>
<evidence type="ECO:0000256" key="12">
    <source>
        <dbReference type="ARBA" id="ARBA00023221"/>
    </source>
</evidence>
<comment type="pathway">
    <text evidence="16">Steroid biosynthesis; cholesterol biosynthesis.</text>
</comment>
<comment type="similarity">
    <text evidence="2 15 16">Belongs to the diphosphomevalonate decarboxylase family.</text>
</comment>
<evidence type="ECO:0000256" key="6">
    <source>
        <dbReference type="ARBA" id="ARBA00022741"/>
    </source>
</evidence>
<keyword evidence="10 15" id="KW-0443">Lipid metabolism</keyword>
<evidence type="ECO:0000256" key="16">
    <source>
        <dbReference type="RuleBase" id="RU363086"/>
    </source>
</evidence>
<name>A0A6P4EA54_DRORH</name>
<evidence type="ECO:0000313" key="19">
    <source>
        <dbReference type="EnsemblMetazoa" id="XP_016972078.1"/>
    </source>
</evidence>
<keyword evidence="7 15" id="KW-0067">ATP-binding</keyword>
<comment type="catalytic activity">
    <reaction evidence="14 15 16">
        <text>(R)-5-diphosphomevalonate + ATP = isopentenyl diphosphate + ADP + phosphate + CO2</text>
        <dbReference type="Rhea" id="RHEA:23732"/>
        <dbReference type="ChEBI" id="CHEBI:16526"/>
        <dbReference type="ChEBI" id="CHEBI:30616"/>
        <dbReference type="ChEBI" id="CHEBI:43474"/>
        <dbReference type="ChEBI" id="CHEBI:57557"/>
        <dbReference type="ChEBI" id="CHEBI:128769"/>
        <dbReference type="ChEBI" id="CHEBI:456216"/>
        <dbReference type="EC" id="4.1.1.33"/>
    </reaction>
</comment>
<dbReference type="RefSeq" id="XP_016972078.1">
    <property type="nucleotide sequence ID" value="XM_017116589.1"/>
</dbReference>
<dbReference type="SUPFAM" id="SSF55060">
    <property type="entry name" value="GHMP Kinase, C-terminal domain"/>
    <property type="match status" value="1"/>
</dbReference>
<dbReference type="PANTHER" id="PTHR10977:SF3">
    <property type="entry name" value="DIPHOSPHOMEVALONATE DECARBOXYLASE"/>
    <property type="match status" value="1"/>
</dbReference>
<accession>A0A6P4EA54</accession>
<dbReference type="AlphaFoldDB" id="A0A6P4EA54"/>
<evidence type="ECO:0000256" key="14">
    <source>
        <dbReference type="ARBA" id="ARBA00048154"/>
    </source>
</evidence>
<evidence type="ECO:0000256" key="7">
    <source>
        <dbReference type="ARBA" id="ARBA00022840"/>
    </source>
</evidence>
<evidence type="ECO:0000256" key="3">
    <source>
        <dbReference type="ARBA" id="ARBA00012296"/>
    </source>
</evidence>
<keyword evidence="9 16" id="KW-0756">Sterol biosynthesis</keyword>
<evidence type="ECO:0000259" key="17">
    <source>
        <dbReference type="Pfam" id="PF18376"/>
    </source>
</evidence>
<dbReference type="GO" id="GO:0005524">
    <property type="term" value="F:ATP binding"/>
    <property type="evidence" value="ECO:0007669"/>
    <property type="project" value="UniProtKB-UniRule"/>
</dbReference>
<reference evidence="20" key="1">
    <citation type="journal article" date="2021" name="Elife">
        <title>Highly contiguous assemblies of 101 drosophilid genomes.</title>
        <authorList>
            <person name="Kim B.Y."/>
            <person name="Wang J.R."/>
            <person name="Miller D.E."/>
            <person name="Barmina O."/>
            <person name="Delaney E."/>
            <person name="Thompson A."/>
            <person name="Comeault A.A."/>
            <person name="Peede D."/>
            <person name="D'Agostino E.R."/>
            <person name="Pelaez J."/>
            <person name="Aguilar J.M."/>
            <person name="Haji D."/>
            <person name="Matsunaga T."/>
            <person name="Armstrong E.E."/>
            <person name="Zych M."/>
            <person name="Ogawa Y."/>
            <person name="Stamenkovic-Radak M."/>
            <person name="Jelic M."/>
            <person name="Veselinovic M.S."/>
            <person name="Tanaskovic M."/>
            <person name="Eric P."/>
            <person name="Gao J.J."/>
            <person name="Katoh T.K."/>
            <person name="Toda M.J."/>
            <person name="Watabe H."/>
            <person name="Watada M."/>
            <person name="Davis J.S."/>
            <person name="Moyle L.C."/>
            <person name="Manoli G."/>
            <person name="Bertolini E."/>
            <person name="Kostal V."/>
            <person name="Hawley R.S."/>
            <person name="Takahashi A."/>
            <person name="Jones C.D."/>
            <person name="Price D.K."/>
            <person name="Whiteman N."/>
            <person name="Kopp A."/>
            <person name="Matute D.R."/>
            <person name="Petrov D.A."/>
        </authorList>
    </citation>
    <scope>NUCLEOTIDE SEQUENCE [LARGE SCALE GENOMIC DNA]</scope>
</reference>
<keyword evidence="12 16" id="KW-0753">Steroid metabolism</keyword>
<evidence type="ECO:0000256" key="11">
    <source>
        <dbReference type="ARBA" id="ARBA00023166"/>
    </source>
</evidence>
<feature type="domain" description="Diphosphomevalonate decarboxylase-like N-terminal" evidence="18">
    <location>
        <begin position="8"/>
        <end position="174"/>
    </location>
</feature>
<dbReference type="Pfam" id="PF22700">
    <property type="entry name" value="MVD-like_N"/>
    <property type="match status" value="1"/>
</dbReference>
<dbReference type="InterPro" id="IPR014721">
    <property type="entry name" value="Ribsml_uS5_D2-typ_fold_subgr"/>
</dbReference>
<keyword evidence="20" id="KW-1185">Reference proteome</keyword>
<evidence type="ECO:0000256" key="2">
    <source>
        <dbReference type="ARBA" id="ARBA00008831"/>
    </source>
</evidence>
<evidence type="ECO:0000256" key="4">
    <source>
        <dbReference type="ARBA" id="ARBA00019335"/>
    </source>
</evidence>
<keyword evidence="16" id="KW-0153">Cholesterol metabolism</keyword>
<gene>
    <name evidence="21" type="primary">LOC108039549</name>
    <name evidence="19" type="synonym">108039549</name>
</gene>
<keyword evidence="5 16" id="KW-0444">Lipid biosynthesis</keyword>
<dbReference type="InterPro" id="IPR053859">
    <property type="entry name" value="MVD-like_N"/>
</dbReference>
<dbReference type="GeneID" id="108039549"/>
<dbReference type="CTD" id="4597"/>
<dbReference type="FunFam" id="3.30.230.10:FF:000080">
    <property type="entry name" value="Diphosphomevalonate decarboxylase"/>
    <property type="match status" value="1"/>
</dbReference>
<dbReference type="GO" id="GO:0019287">
    <property type="term" value="P:isopentenyl diphosphate biosynthetic process, mevalonate pathway"/>
    <property type="evidence" value="ECO:0007669"/>
    <property type="project" value="UniProtKB-UniRule"/>
</dbReference>
<dbReference type="Gene3D" id="3.30.70.890">
    <property type="entry name" value="GHMP kinase, C-terminal domain"/>
    <property type="match status" value="1"/>
</dbReference>
<dbReference type="Gene3D" id="3.30.230.10">
    <property type="match status" value="1"/>
</dbReference>
<evidence type="ECO:0000313" key="20">
    <source>
        <dbReference type="Proteomes" id="UP001652680"/>
    </source>
</evidence>
<sequence>MISVTCVAPVNIALIKYWGKRHEDLILPINDSISMTLSTDELCAKTTVTASETFEQNRMWLNGDEVPFEEGSRLTRCLKEVHRLALANGSQKVSPSWKIHIASVNNFPTAAGLASSAAGYACLVYSLARLYDIPLSEELTTVARQGSGSACRSLYGGFVQWHRGALDNGSDSVAKQIASSKHWPNMHVLILVVNDERKKTASTKGMQQAVKTSQLIRHRADKVVPERIAQLTDAIEKRDFQTFAEITMKDSNQFHAIALDTYPPCVYMNDVSHKIASFVHSYNEIMGSLHAAYTFDAGPNACLYVLEENVPELLDAVQKVFPSDSMDSGTYLRGLSVPKVDSTPKIGDVHKTKIDILDINARNAFRYIIHTKVGEGPKELSDNNSLMINGLPLGD</sequence>
<dbReference type="GO" id="GO:0004163">
    <property type="term" value="F:diphosphomevalonate decarboxylase activity"/>
    <property type="evidence" value="ECO:0007669"/>
    <property type="project" value="UniProtKB-UniRule"/>
</dbReference>
<dbReference type="PANTHER" id="PTHR10977">
    <property type="entry name" value="DIPHOSPHOMEVALONATE DECARBOXYLASE"/>
    <property type="match status" value="1"/>
</dbReference>
<dbReference type="Proteomes" id="UP001652680">
    <property type="component" value="Unassembled WGS sequence"/>
</dbReference>
<dbReference type="FunFam" id="3.30.70.890:FF:000005">
    <property type="entry name" value="Diphosphomevalonate decarboxylase"/>
    <property type="match status" value="1"/>
</dbReference>
<evidence type="ECO:0000256" key="8">
    <source>
        <dbReference type="ARBA" id="ARBA00022955"/>
    </source>
</evidence>
<dbReference type="Pfam" id="PF18376">
    <property type="entry name" value="MDD_C"/>
    <property type="match status" value="1"/>
</dbReference>
<evidence type="ECO:0000256" key="15">
    <source>
        <dbReference type="PIRNR" id="PIRNR015950"/>
    </source>
</evidence>
<evidence type="ECO:0000256" key="1">
    <source>
        <dbReference type="ARBA" id="ARBA00003812"/>
    </source>
</evidence>
<evidence type="ECO:0000256" key="13">
    <source>
        <dbReference type="ARBA" id="ARBA00023239"/>
    </source>
</evidence>
<dbReference type="OrthoDB" id="10253702at2759"/>
<evidence type="ECO:0000256" key="9">
    <source>
        <dbReference type="ARBA" id="ARBA00023011"/>
    </source>
</evidence>
<keyword evidence="6 15" id="KW-0547">Nucleotide-binding</keyword>
<proteinExistence type="inferred from homology"/>
<dbReference type="EnsemblMetazoa" id="XM_017116589.1">
    <property type="protein sequence ID" value="XP_016972078.1"/>
    <property type="gene ID" value="LOC108039549"/>
</dbReference>
<dbReference type="InterPro" id="IPR041431">
    <property type="entry name" value="Mvd1_C"/>
</dbReference>
<dbReference type="EC" id="4.1.1.33" evidence="3 15"/>
<dbReference type="GO" id="GO:0005829">
    <property type="term" value="C:cytosol"/>
    <property type="evidence" value="ECO:0007669"/>
    <property type="project" value="InterPro"/>
</dbReference>
<comment type="function">
    <text evidence="1 16">Catalyzes the ATP dependent decarboxylation of (R)-5-diphosphomevalonate to form isopentenyl diphosphate (IPP). Functions in the mevalonate (MVA) pathway leading to isopentenyl diphosphate (IPP), a key precursor for the biosynthesis of isoprenoids and sterol synthesis.</text>
</comment>
<dbReference type="NCBIfam" id="TIGR01240">
    <property type="entry name" value="mevDPdecarb"/>
    <property type="match status" value="1"/>
</dbReference>
<dbReference type="InterPro" id="IPR020568">
    <property type="entry name" value="Ribosomal_Su5_D2-typ_SF"/>
</dbReference>
<keyword evidence="16" id="KW-0152">Cholesterol biosynthesis</keyword>
<reference evidence="19" key="3">
    <citation type="submission" date="2025-05" db="UniProtKB">
        <authorList>
            <consortium name="EnsemblMetazoa"/>
        </authorList>
    </citation>
    <scope>IDENTIFICATION</scope>
</reference>
<evidence type="ECO:0000256" key="10">
    <source>
        <dbReference type="ARBA" id="ARBA00023098"/>
    </source>
</evidence>
<dbReference type="UniPathway" id="UPA00063"/>
<keyword evidence="8 16" id="KW-0752">Steroid biosynthesis</keyword>
<evidence type="ECO:0000256" key="5">
    <source>
        <dbReference type="ARBA" id="ARBA00022516"/>
    </source>
</evidence>
<keyword evidence="13 15" id="KW-0456">Lyase</keyword>
<evidence type="ECO:0000313" key="21">
    <source>
        <dbReference type="RefSeq" id="XP_016972078.1"/>
    </source>
</evidence>
<dbReference type="InterPro" id="IPR036554">
    <property type="entry name" value="GHMP_kinase_C_sf"/>
</dbReference>
<dbReference type="GO" id="GO:0006695">
    <property type="term" value="P:cholesterol biosynthetic process"/>
    <property type="evidence" value="ECO:0007669"/>
    <property type="project" value="UniProtKB-UniPathway"/>
</dbReference>
<evidence type="ECO:0000259" key="18">
    <source>
        <dbReference type="Pfam" id="PF22700"/>
    </source>
</evidence>
<dbReference type="InterPro" id="IPR029765">
    <property type="entry name" value="Mev_diP_decarb"/>
</dbReference>
<keyword evidence="11 16" id="KW-1207">Sterol metabolism</keyword>
<dbReference type="PIRSF" id="PIRSF015950">
    <property type="entry name" value="Mev_P_decrbx"/>
    <property type="match status" value="1"/>
</dbReference>
<dbReference type="InterPro" id="IPR005935">
    <property type="entry name" value="Mev_decarb"/>
</dbReference>
<dbReference type="SUPFAM" id="SSF54211">
    <property type="entry name" value="Ribosomal protein S5 domain 2-like"/>
    <property type="match status" value="1"/>
</dbReference>